<evidence type="ECO:0000256" key="1">
    <source>
        <dbReference type="SAM" id="MobiDB-lite"/>
    </source>
</evidence>
<reference evidence="2" key="1">
    <citation type="submission" date="2013-11" db="EMBL/GenBank/DDBJ databases">
        <title>The Genome Sequence of Phytophthora parasitica CHvinca01.</title>
        <authorList>
            <consortium name="The Broad Institute Genomics Platform"/>
            <person name="Russ C."/>
            <person name="Tyler B."/>
            <person name="Panabieres F."/>
            <person name="Shan W."/>
            <person name="Tripathy S."/>
            <person name="Grunwald N."/>
            <person name="Machado M."/>
            <person name="Johnson C.S."/>
            <person name="Arredondo F."/>
            <person name="Hong C."/>
            <person name="Coffey M."/>
            <person name="Young S.K."/>
            <person name="Zeng Q."/>
            <person name="Gargeya S."/>
            <person name="Fitzgerald M."/>
            <person name="Abouelleil A."/>
            <person name="Alvarado L."/>
            <person name="Chapman S.B."/>
            <person name="Gainer-Dewar J."/>
            <person name="Goldberg J."/>
            <person name="Griggs A."/>
            <person name="Gujja S."/>
            <person name="Hansen M."/>
            <person name="Howarth C."/>
            <person name="Imamovic A."/>
            <person name="Ireland A."/>
            <person name="Larimer J."/>
            <person name="McCowan C."/>
            <person name="Murphy C."/>
            <person name="Pearson M."/>
            <person name="Poon T.W."/>
            <person name="Priest M."/>
            <person name="Roberts A."/>
            <person name="Saif S."/>
            <person name="Shea T."/>
            <person name="Sykes S."/>
            <person name="Wortman J."/>
            <person name="Nusbaum C."/>
            <person name="Birren B."/>
        </authorList>
    </citation>
    <scope>NUCLEOTIDE SEQUENCE [LARGE SCALE GENOMIC DNA]</scope>
    <source>
        <strain evidence="2">CHvinca01</strain>
    </source>
</reference>
<dbReference type="VEuPathDB" id="FungiDB:PPTG_23955"/>
<proteinExistence type="predicted"/>
<name>W2KER4_PHYNI</name>
<organism evidence="2">
    <name type="scientific">Phytophthora nicotianae</name>
    <name type="common">Potato buckeye rot agent</name>
    <name type="synonym">Phytophthora parasitica</name>
    <dbReference type="NCBI Taxonomy" id="4792"/>
    <lineage>
        <taxon>Eukaryota</taxon>
        <taxon>Sar</taxon>
        <taxon>Stramenopiles</taxon>
        <taxon>Oomycota</taxon>
        <taxon>Peronosporomycetes</taxon>
        <taxon>Peronosporales</taxon>
        <taxon>Peronosporaceae</taxon>
        <taxon>Phytophthora</taxon>
    </lineage>
</organism>
<gene>
    <name evidence="2" type="ORF">L917_16477</name>
</gene>
<protein>
    <submittedName>
        <fullName evidence="2">Uncharacterized protein</fullName>
    </submittedName>
</protein>
<accession>W2KER4</accession>
<feature type="region of interest" description="Disordered" evidence="1">
    <location>
        <begin position="32"/>
        <end position="75"/>
    </location>
</feature>
<dbReference type="EMBL" id="KI681996">
    <property type="protein sequence ID" value="ETL83577.1"/>
    <property type="molecule type" value="Genomic_DNA"/>
</dbReference>
<sequence>MLCMFRKTRHYTITTTLRHQFAILQLSSTEQDHEHHHQVTSSRSSASANAHREQTQSFSSTRTKKREYEAATGGMMHPDHIDHIEVLLAETESTKEELNRVTVIALEEMELYVEKMLQLLLVLRQVKVLMDREKQVLEIVRSTLTNGRIFHSV</sequence>
<dbReference type="Proteomes" id="UP000054423">
    <property type="component" value="Unassembled WGS sequence"/>
</dbReference>
<dbReference type="AlphaFoldDB" id="W2KER4"/>
<evidence type="ECO:0000313" key="2">
    <source>
        <dbReference type="EMBL" id="ETL83577.1"/>
    </source>
</evidence>